<organism evidence="2 3">
    <name type="scientific">Araneus ventricosus</name>
    <name type="common">Orbweaver spider</name>
    <name type="synonym">Epeira ventricosa</name>
    <dbReference type="NCBI Taxonomy" id="182803"/>
    <lineage>
        <taxon>Eukaryota</taxon>
        <taxon>Metazoa</taxon>
        <taxon>Ecdysozoa</taxon>
        <taxon>Arthropoda</taxon>
        <taxon>Chelicerata</taxon>
        <taxon>Arachnida</taxon>
        <taxon>Araneae</taxon>
        <taxon>Araneomorphae</taxon>
        <taxon>Entelegynae</taxon>
        <taxon>Araneoidea</taxon>
        <taxon>Araneidae</taxon>
        <taxon>Araneus</taxon>
    </lineage>
</organism>
<gene>
    <name evidence="2" type="ORF">AVEN_257639_1</name>
</gene>
<evidence type="ECO:0000256" key="1">
    <source>
        <dbReference type="SAM" id="MobiDB-lite"/>
    </source>
</evidence>
<name>A0A4Y2E495_ARAVE</name>
<sequence>MKKVRVVLENDSSTTTSLIEDFTKTTASQVILEEISPLPSSSNKDRKRKKSVEVKRSKLTTPRTSKEDLKMKAKMELKSEEKREGGKETHGIICAEIFGEDWDHENCADLEGSNVFCECDIYFTKKMLTHNNSI</sequence>
<dbReference type="EMBL" id="BGPR01000502">
    <property type="protein sequence ID" value="GBM23731.1"/>
    <property type="molecule type" value="Genomic_DNA"/>
</dbReference>
<evidence type="ECO:0000313" key="3">
    <source>
        <dbReference type="Proteomes" id="UP000499080"/>
    </source>
</evidence>
<evidence type="ECO:0000313" key="2">
    <source>
        <dbReference type="EMBL" id="GBM23731.1"/>
    </source>
</evidence>
<comment type="caution">
    <text evidence="2">The sequence shown here is derived from an EMBL/GenBank/DDBJ whole genome shotgun (WGS) entry which is preliminary data.</text>
</comment>
<dbReference type="Proteomes" id="UP000499080">
    <property type="component" value="Unassembled WGS sequence"/>
</dbReference>
<dbReference type="AlphaFoldDB" id="A0A4Y2E495"/>
<keyword evidence="3" id="KW-1185">Reference proteome</keyword>
<accession>A0A4Y2E495</accession>
<proteinExistence type="predicted"/>
<reference evidence="2 3" key="1">
    <citation type="journal article" date="2019" name="Sci. Rep.">
        <title>Orb-weaving spider Araneus ventricosus genome elucidates the spidroin gene catalogue.</title>
        <authorList>
            <person name="Kono N."/>
            <person name="Nakamura H."/>
            <person name="Ohtoshi R."/>
            <person name="Moran D.A.P."/>
            <person name="Shinohara A."/>
            <person name="Yoshida Y."/>
            <person name="Fujiwara M."/>
            <person name="Mori M."/>
            <person name="Tomita M."/>
            <person name="Arakawa K."/>
        </authorList>
    </citation>
    <scope>NUCLEOTIDE SEQUENCE [LARGE SCALE GENOMIC DNA]</scope>
</reference>
<feature type="compositionally biased region" description="Basic and acidic residues" evidence="1">
    <location>
        <begin position="64"/>
        <end position="85"/>
    </location>
</feature>
<feature type="region of interest" description="Disordered" evidence="1">
    <location>
        <begin position="35"/>
        <end position="85"/>
    </location>
</feature>
<protein>
    <submittedName>
        <fullName evidence="2">Uncharacterized protein</fullName>
    </submittedName>
</protein>
<dbReference type="OrthoDB" id="6115549at2759"/>